<feature type="chain" id="PRO_5042212117" evidence="2">
    <location>
        <begin position="17"/>
        <end position="238"/>
    </location>
</feature>
<evidence type="ECO:0000256" key="2">
    <source>
        <dbReference type="SAM" id="SignalP"/>
    </source>
</evidence>
<keyword evidence="2" id="KW-0732">Signal</keyword>
<feature type="region of interest" description="Disordered" evidence="1">
    <location>
        <begin position="176"/>
        <end position="205"/>
    </location>
</feature>
<comment type="caution">
    <text evidence="3">The sequence shown here is derived from an EMBL/GenBank/DDBJ whole genome shotgun (WGS) entry which is preliminary data.</text>
</comment>
<gene>
    <name evidence="3" type="ORF">FB45DRAFT_242567</name>
</gene>
<dbReference type="Proteomes" id="UP001221142">
    <property type="component" value="Unassembled WGS sequence"/>
</dbReference>
<organism evidence="3 4">
    <name type="scientific">Roridomyces roridus</name>
    <dbReference type="NCBI Taxonomy" id="1738132"/>
    <lineage>
        <taxon>Eukaryota</taxon>
        <taxon>Fungi</taxon>
        <taxon>Dikarya</taxon>
        <taxon>Basidiomycota</taxon>
        <taxon>Agaricomycotina</taxon>
        <taxon>Agaricomycetes</taxon>
        <taxon>Agaricomycetidae</taxon>
        <taxon>Agaricales</taxon>
        <taxon>Marasmiineae</taxon>
        <taxon>Mycenaceae</taxon>
        <taxon>Roridomyces</taxon>
    </lineage>
</organism>
<evidence type="ECO:0000256" key="1">
    <source>
        <dbReference type="SAM" id="MobiDB-lite"/>
    </source>
</evidence>
<sequence>MLHLLVSLLALEGAHAAITLVQPAATSIPSKSLPSFSLPSLSLPSGVSFPLPSLSIPTPSLSLPSGVSFSLPSLSIPTSRPSISATEVFTVSVGGVASADGATTYALEEIFGVDGSTTTIGYTFAQGATVWRQDDRHETCSLDGHGKAVCSIGVAGFETGFTGTAFPLVTVGSDGQIQGGGPGLPNPTATAPRSGDGGSGSSGGGAGGGAIGLDARASLGWGVVVSLGAAVAAMRVLF</sequence>
<protein>
    <submittedName>
        <fullName evidence="3">Uncharacterized protein</fullName>
    </submittedName>
</protein>
<keyword evidence="4" id="KW-1185">Reference proteome</keyword>
<dbReference type="EMBL" id="JARKIF010000024">
    <property type="protein sequence ID" value="KAJ7615315.1"/>
    <property type="molecule type" value="Genomic_DNA"/>
</dbReference>
<dbReference type="AlphaFoldDB" id="A0AAD7BA09"/>
<name>A0AAD7BA09_9AGAR</name>
<accession>A0AAD7BA09</accession>
<evidence type="ECO:0000313" key="4">
    <source>
        <dbReference type="Proteomes" id="UP001221142"/>
    </source>
</evidence>
<feature type="signal peptide" evidence="2">
    <location>
        <begin position="1"/>
        <end position="16"/>
    </location>
</feature>
<evidence type="ECO:0000313" key="3">
    <source>
        <dbReference type="EMBL" id="KAJ7615315.1"/>
    </source>
</evidence>
<reference evidence="3" key="1">
    <citation type="submission" date="2023-03" db="EMBL/GenBank/DDBJ databases">
        <title>Massive genome expansion in bonnet fungi (Mycena s.s.) driven by repeated elements and novel gene families across ecological guilds.</title>
        <authorList>
            <consortium name="Lawrence Berkeley National Laboratory"/>
            <person name="Harder C.B."/>
            <person name="Miyauchi S."/>
            <person name="Viragh M."/>
            <person name="Kuo A."/>
            <person name="Thoen E."/>
            <person name="Andreopoulos B."/>
            <person name="Lu D."/>
            <person name="Skrede I."/>
            <person name="Drula E."/>
            <person name="Henrissat B."/>
            <person name="Morin E."/>
            <person name="Kohler A."/>
            <person name="Barry K."/>
            <person name="LaButti K."/>
            <person name="Morin E."/>
            <person name="Salamov A."/>
            <person name="Lipzen A."/>
            <person name="Mereny Z."/>
            <person name="Hegedus B."/>
            <person name="Baldrian P."/>
            <person name="Stursova M."/>
            <person name="Weitz H."/>
            <person name="Taylor A."/>
            <person name="Grigoriev I.V."/>
            <person name="Nagy L.G."/>
            <person name="Martin F."/>
            <person name="Kauserud H."/>
        </authorList>
    </citation>
    <scope>NUCLEOTIDE SEQUENCE</scope>
    <source>
        <strain evidence="3">9284</strain>
    </source>
</reference>
<proteinExistence type="predicted"/>
<feature type="compositionally biased region" description="Gly residues" evidence="1">
    <location>
        <begin position="195"/>
        <end position="205"/>
    </location>
</feature>